<feature type="region of interest" description="Disordered" evidence="1">
    <location>
        <begin position="54"/>
        <end position="80"/>
    </location>
</feature>
<comment type="caution">
    <text evidence="2">The sequence shown here is derived from an EMBL/GenBank/DDBJ whole genome shotgun (WGS) entry which is preliminary data.</text>
</comment>
<reference evidence="2 3" key="1">
    <citation type="submission" date="2017-12" db="EMBL/GenBank/DDBJ databases">
        <title>Comparative genomics of Botrytis spp.</title>
        <authorList>
            <person name="Valero-Jimenez C.A."/>
            <person name="Tapia P."/>
            <person name="Veloso J."/>
            <person name="Silva-Moreno E."/>
            <person name="Staats M."/>
            <person name="Valdes J.H."/>
            <person name="Van Kan J.A.L."/>
        </authorList>
    </citation>
    <scope>NUCLEOTIDE SEQUENCE [LARGE SCALE GENOMIC DNA]</scope>
    <source>
        <strain evidence="2 3">Bh0001</strain>
    </source>
</reference>
<dbReference type="AlphaFoldDB" id="A0A4Z1GVL4"/>
<protein>
    <submittedName>
        <fullName evidence="2">Uncharacterized protein</fullName>
    </submittedName>
</protein>
<accession>A0A4Z1GVL4</accession>
<evidence type="ECO:0000313" key="2">
    <source>
        <dbReference type="EMBL" id="TGO37427.1"/>
    </source>
</evidence>
<dbReference type="EMBL" id="PQXK01000097">
    <property type="protein sequence ID" value="TGO37427.1"/>
    <property type="molecule type" value="Genomic_DNA"/>
</dbReference>
<feature type="compositionally biased region" description="Basic and acidic residues" evidence="1">
    <location>
        <begin position="70"/>
        <end position="80"/>
    </location>
</feature>
<evidence type="ECO:0000313" key="3">
    <source>
        <dbReference type="Proteomes" id="UP000297814"/>
    </source>
</evidence>
<name>A0A4Z1GVL4_9HELO</name>
<dbReference type="Proteomes" id="UP000297814">
    <property type="component" value="Unassembled WGS sequence"/>
</dbReference>
<sequence length="80" mass="8700">MQQSWGNFAELPFQTGLNAVNNVGSSGSMDLDQLKADHDMELYEVFSKQTKDYIAMPPGTTIGNPSLGEGRIEPKVKGNP</sequence>
<evidence type="ECO:0000256" key="1">
    <source>
        <dbReference type="SAM" id="MobiDB-lite"/>
    </source>
</evidence>
<keyword evidence="3" id="KW-1185">Reference proteome</keyword>
<organism evidence="2 3">
    <name type="scientific">Botrytis hyacinthi</name>
    <dbReference type="NCBI Taxonomy" id="278943"/>
    <lineage>
        <taxon>Eukaryota</taxon>
        <taxon>Fungi</taxon>
        <taxon>Dikarya</taxon>
        <taxon>Ascomycota</taxon>
        <taxon>Pezizomycotina</taxon>
        <taxon>Leotiomycetes</taxon>
        <taxon>Helotiales</taxon>
        <taxon>Sclerotiniaceae</taxon>
        <taxon>Botrytis</taxon>
    </lineage>
</organism>
<gene>
    <name evidence="2" type="ORF">BHYA_0097g00030</name>
</gene>
<proteinExistence type="predicted"/>